<organism evidence="1 2">
    <name type="scientific">Paramuricea clavata</name>
    <name type="common">Red gorgonian</name>
    <name type="synonym">Violescent sea-whip</name>
    <dbReference type="NCBI Taxonomy" id="317549"/>
    <lineage>
        <taxon>Eukaryota</taxon>
        <taxon>Metazoa</taxon>
        <taxon>Cnidaria</taxon>
        <taxon>Anthozoa</taxon>
        <taxon>Octocorallia</taxon>
        <taxon>Malacalcyonacea</taxon>
        <taxon>Plexauridae</taxon>
        <taxon>Paramuricea</taxon>
    </lineage>
</organism>
<feature type="non-terminal residue" evidence="1">
    <location>
        <position position="1"/>
    </location>
</feature>
<evidence type="ECO:0000313" key="2">
    <source>
        <dbReference type="Proteomes" id="UP001152795"/>
    </source>
</evidence>
<keyword evidence="2" id="KW-1185">Reference proteome</keyword>
<protein>
    <submittedName>
        <fullName evidence="1">---NA</fullName>
    </submittedName>
</protein>
<evidence type="ECO:0000313" key="1">
    <source>
        <dbReference type="EMBL" id="CAB4038213.1"/>
    </source>
</evidence>
<proteinExistence type="predicted"/>
<sequence>HTDSGRCITASDELAYDAPNLAFPYFVVMTDNCLNVSAQFRYLDNELLHNTEKKGTLISSTHVSYHDRWAVYKGSRNVCAEPATIYVLKNATCDTEKQKFTFGSVTAYNAKMEYVHCSPKQKMVVKSADYGDFNKNGAFNDDQNIDTTCSKLTNCQVKSLCGGNRSCELTMDKNLLPSQYCSDTLKEIYTKYTCVDTYGSSTITT</sequence>
<reference evidence="1" key="1">
    <citation type="submission" date="2020-04" db="EMBL/GenBank/DDBJ databases">
        <authorList>
            <person name="Alioto T."/>
            <person name="Alioto T."/>
            <person name="Gomez Garrido J."/>
        </authorList>
    </citation>
    <scope>NUCLEOTIDE SEQUENCE</scope>
    <source>
        <strain evidence="1">A484AB</strain>
    </source>
</reference>
<dbReference type="Gene3D" id="2.60.120.740">
    <property type="match status" value="1"/>
</dbReference>
<dbReference type="InterPro" id="IPR000922">
    <property type="entry name" value="Lectin_gal-bd_dom"/>
</dbReference>
<dbReference type="EMBL" id="CACRXK020023941">
    <property type="protein sequence ID" value="CAB4038213.1"/>
    <property type="molecule type" value="Genomic_DNA"/>
</dbReference>
<comment type="caution">
    <text evidence="1">The sequence shown here is derived from an EMBL/GenBank/DDBJ whole genome shotgun (WGS) entry which is preliminary data.</text>
</comment>
<feature type="non-terminal residue" evidence="1">
    <location>
        <position position="205"/>
    </location>
</feature>
<dbReference type="AlphaFoldDB" id="A0A7D9JZ01"/>
<dbReference type="InterPro" id="IPR043159">
    <property type="entry name" value="Lectin_gal-bd_sf"/>
</dbReference>
<dbReference type="Pfam" id="PF02140">
    <property type="entry name" value="SUEL_Lectin"/>
    <property type="match status" value="1"/>
</dbReference>
<dbReference type="GO" id="GO:0030246">
    <property type="term" value="F:carbohydrate binding"/>
    <property type="evidence" value="ECO:0007669"/>
    <property type="project" value="InterPro"/>
</dbReference>
<gene>
    <name evidence="1" type="ORF">PACLA_8A056877</name>
</gene>
<accession>A0A7D9JZ01</accession>
<dbReference type="Proteomes" id="UP001152795">
    <property type="component" value="Unassembled WGS sequence"/>
</dbReference>
<name>A0A7D9JZ01_PARCT</name>